<sequence>MKYKLIPHTSDLGVEIYGKTIEELFSNALYCVTDNFTDIEKVAIKKERKIEVFGEDLEDLFMNFLRELIFIFATEHFLAKDIKDLKISDNYTVLKGVLLGENFDKDRHPIKIELKTPTYHLFSVKKEENRYKATVIFDV</sequence>
<organism evidence="6">
    <name type="scientific">candidate division WOR-3 bacterium</name>
    <dbReference type="NCBI Taxonomy" id="2052148"/>
    <lineage>
        <taxon>Bacteria</taxon>
        <taxon>Bacteria division WOR-3</taxon>
    </lineage>
</organism>
<dbReference type="PANTHER" id="PTHR12682:SF11">
    <property type="entry name" value="PROTEIN ARCHEASE"/>
    <property type="match status" value="1"/>
</dbReference>
<dbReference type="InterPro" id="IPR036820">
    <property type="entry name" value="Archease_dom_sf"/>
</dbReference>
<evidence type="ECO:0000256" key="3">
    <source>
        <dbReference type="ARBA" id="ARBA00022723"/>
    </source>
</evidence>
<dbReference type="InterPro" id="IPR002804">
    <property type="entry name" value="Archease"/>
</dbReference>
<dbReference type="GO" id="GO:0008033">
    <property type="term" value="P:tRNA processing"/>
    <property type="evidence" value="ECO:0007669"/>
    <property type="project" value="UniProtKB-KW"/>
</dbReference>
<dbReference type="AlphaFoldDB" id="A0A7V5XZN1"/>
<keyword evidence="4" id="KW-0106">Calcium</keyword>
<dbReference type="Pfam" id="PF01951">
    <property type="entry name" value="Archease"/>
    <property type="match status" value="1"/>
</dbReference>
<gene>
    <name evidence="6" type="ORF">ENV79_02150</name>
</gene>
<evidence type="ECO:0000256" key="2">
    <source>
        <dbReference type="ARBA" id="ARBA00022694"/>
    </source>
</evidence>
<reference evidence="6" key="1">
    <citation type="journal article" date="2020" name="mSystems">
        <title>Genome- and Community-Level Interaction Insights into Carbon Utilization and Element Cycling Functions of Hydrothermarchaeota in Hydrothermal Sediment.</title>
        <authorList>
            <person name="Zhou Z."/>
            <person name="Liu Y."/>
            <person name="Xu W."/>
            <person name="Pan J."/>
            <person name="Luo Z.H."/>
            <person name="Li M."/>
        </authorList>
    </citation>
    <scope>NUCLEOTIDE SEQUENCE [LARGE SCALE GENOMIC DNA]</scope>
    <source>
        <strain evidence="6">SpSt-791</strain>
    </source>
</reference>
<evidence type="ECO:0000256" key="1">
    <source>
        <dbReference type="ARBA" id="ARBA00007963"/>
    </source>
</evidence>
<dbReference type="SUPFAM" id="SSF69819">
    <property type="entry name" value="MTH1598-like"/>
    <property type="match status" value="1"/>
</dbReference>
<name>A0A7V5XZN1_UNCW3</name>
<evidence type="ECO:0000313" key="6">
    <source>
        <dbReference type="EMBL" id="HHR48432.1"/>
    </source>
</evidence>
<dbReference type="Gene3D" id="3.55.10.10">
    <property type="entry name" value="Archease domain"/>
    <property type="match status" value="1"/>
</dbReference>
<dbReference type="GO" id="GO:0046872">
    <property type="term" value="F:metal ion binding"/>
    <property type="evidence" value="ECO:0007669"/>
    <property type="project" value="UniProtKB-KW"/>
</dbReference>
<proteinExistence type="inferred from homology"/>
<dbReference type="InterPro" id="IPR023572">
    <property type="entry name" value="Archease_dom"/>
</dbReference>
<comment type="caution">
    <text evidence="6">The sequence shown here is derived from an EMBL/GenBank/DDBJ whole genome shotgun (WGS) entry which is preliminary data.</text>
</comment>
<comment type="similarity">
    <text evidence="1">Belongs to the archease family.</text>
</comment>
<dbReference type="EMBL" id="DTHS01000016">
    <property type="protein sequence ID" value="HHR48432.1"/>
    <property type="molecule type" value="Genomic_DNA"/>
</dbReference>
<accession>A0A7V5XZN1</accession>
<keyword evidence="2" id="KW-0819">tRNA processing</keyword>
<evidence type="ECO:0000259" key="5">
    <source>
        <dbReference type="Pfam" id="PF01951"/>
    </source>
</evidence>
<evidence type="ECO:0000256" key="4">
    <source>
        <dbReference type="ARBA" id="ARBA00022837"/>
    </source>
</evidence>
<dbReference type="PANTHER" id="PTHR12682">
    <property type="entry name" value="ARCHEASE"/>
    <property type="match status" value="1"/>
</dbReference>
<feature type="domain" description="Archease" evidence="5">
    <location>
        <begin position="3"/>
        <end position="139"/>
    </location>
</feature>
<protein>
    <submittedName>
        <fullName evidence="6">Archease</fullName>
    </submittedName>
</protein>
<keyword evidence="3" id="KW-0479">Metal-binding</keyword>